<dbReference type="EMBL" id="BSXW01000445">
    <property type="protein sequence ID" value="GMF22563.1"/>
    <property type="molecule type" value="Genomic_DNA"/>
</dbReference>
<dbReference type="AlphaFoldDB" id="A0A9W6U001"/>
<reference evidence="2" key="1">
    <citation type="submission" date="2023-04" db="EMBL/GenBank/DDBJ databases">
        <title>Phytophthora lilii NBRC 32176.</title>
        <authorList>
            <person name="Ichikawa N."/>
            <person name="Sato H."/>
            <person name="Tonouchi N."/>
        </authorList>
    </citation>
    <scope>NUCLEOTIDE SEQUENCE</scope>
    <source>
        <strain evidence="2">NBRC 32176</strain>
    </source>
</reference>
<evidence type="ECO:0000256" key="1">
    <source>
        <dbReference type="SAM" id="MobiDB-lite"/>
    </source>
</evidence>
<name>A0A9W6U001_9STRA</name>
<feature type="region of interest" description="Disordered" evidence="1">
    <location>
        <begin position="19"/>
        <end position="71"/>
    </location>
</feature>
<dbReference type="OrthoDB" id="115131at2759"/>
<feature type="region of interest" description="Disordered" evidence="1">
    <location>
        <begin position="152"/>
        <end position="172"/>
    </location>
</feature>
<protein>
    <submittedName>
        <fullName evidence="2">Unnamed protein product</fullName>
    </submittedName>
</protein>
<gene>
    <name evidence="2" type="ORF">Plil01_000902100</name>
</gene>
<dbReference type="Proteomes" id="UP001165083">
    <property type="component" value="Unassembled WGS sequence"/>
</dbReference>
<comment type="caution">
    <text evidence="2">The sequence shown here is derived from an EMBL/GenBank/DDBJ whole genome shotgun (WGS) entry which is preliminary data.</text>
</comment>
<proteinExistence type="predicted"/>
<keyword evidence="3" id="KW-1185">Reference proteome</keyword>
<evidence type="ECO:0000313" key="2">
    <source>
        <dbReference type="EMBL" id="GMF22563.1"/>
    </source>
</evidence>
<organism evidence="2 3">
    <name type="scientific">Phytophthora lilii</name>
    <dbReference type="NCBI Taxonomy" id="2077276"/>
    <lineage>
        <taxon>Eukaryota</taxon>
        <taxon>Sar</taxon>
        <taxon>Stramenopiles</taxon>
        <taxon>Oomycota</taxon>
        <taxon>Peronosporomycetes</taxon>
        <taxon>Peronosporales</taxon>
        <taxon>Peronosporaceae</taxon>
        <taxon>Phytophthora</taxon>
    </lineage>
</organism>
<accession>A0A9W6U001</accession>
<evidence type="ECO:0000313" key="3">
    <source>
        <dbReference type="Proteomes" id="UP001165083"/>
    </source>
</evidence>
<sequence>MGVELPADLMRDYDMLQLLGEDEDEVSEHEETSSPPSTSPEKELQVASPLDADAVSSSATSPADSPKTEDLTGFLLEDEIFLREMEQSDDAINLDTLPDLDMMLPLSPAANSWLDAVEDSPCKTDDEVGSPLLQDGRGIAPMSPLRLFHSDSSWSDHTDCSVADSPRPEDDEEVQDEMELLTREEKYLTAQKEFLEFKGKCGAGKPQRKSVKTKRRGRSVAAELKLLMKSKEDNQLLSGLAMQQKMYADNFKAMLAFAPVNDLVRLFLPAI</sequence>